<evidence type="ECO:0000313" key="4">
    <source>
        <dbReference type="EMBL" id="KAG2966736.1"/>
    </source>
</evidence>
<comment type="caution">
    <text evidence="4">The sequence shown here is derived from an EMBL/GenBank/DDBJ whole genome shotgun (WGS) entry which is preliminary data.</text>
</comment>
<evidence type="ECO:0000313" key="2">
    <source>
        <dbReference type="EMBL" id="KAG2898645.1"/>
    </source>
</evidence>
<proteinExistence type="predicted"/>
<gene>
    <name evidence="1" type="ORF">PC113_g17390</name>
    <name evidence="2" type="ORF">PC115_g16779</name>
    <name evidence="3" type="ORF">PC117_g18520</name>
    <name evidence="4" type="ORF">PC118_g18997</name>
    <name evidence="5" type="ORF">PC129_g18130</name>
</gene>
<evidence type="ECO:0000313" key="3">
    <source>
        <dbReference type="EMBL" id="KAG2913649.1"/>
    </source>
</evidence>
<dbReference type="EMBL" id="RCMK01000751">
    <property type="protein sequence ID" value="KAG2913649.1"/>
    <property type="molecule type" value="Genomic_DNA"/>
</dbReference>
<dbReference type="Proteomes" id="UP000774804">
    <property type="component" value="Unassembled WGS sequence"/>
</dbReference>
<protein>
    <submittedName>
        <fullName evidence="4">Uncharacterized protein</fullName>
    </submittedName>
</protein>
<dbReference type="EMBL" id="RCML01000989">
    <property type="protein sequence ID" value="KAG2966736.1"/>
    <property type="molecule type" value="Genomic_DNA"/>
</dbReference>
<dbReference type="Proteomes" id="UP000736787">
    <property type="component" value="Unassembled WGS sequence"/>
</dbReference>
<evidence type="ECO:0000313" key="6">
    <source>
        <dbReference type="Proteomes" id="UP000697107"/>
    </source>
</evidence>
<accession>A0A8T1F224</accession>
<dbReference type="EMBL" id="RCMG01000748">
    <property type="protein sequence ID" value="KAG2849523.1"/>
    <property type="molecule type" value="Genomic_DNA"/>
</dbReference>
<reference evidence="4" key="1">
    <citation type="submission" date="2018-10" db="EMBL/GenBank/DDBJ databases">
        <title>Effector identification in a new, highly contiguous assembly of the strawberry crown rot pathogen Phytophthora cactorum.</title>
        <authorList>
            <person name="Armitage A.D."/>
            <person name="Nellist C.F."/>
            <person name="Bates H."/>
            <person name="Vickerstaff R.J."/>
            <person name="Harrison R.J."/>
        </authorList>
    </citation>
    <scope>NUCLEOTIDE SEQUENCE</scope>
    <source>
        <strain evidence="1">15-7</strain>
        <strain evidence="2">4032</strain>
        <strain evidence="3">4040</strain>
        <strain evidence="4">P415</strain>
        <strain evidence="5">P421</strain>
    </source>
</reference>
<dbReference type="EMBL" id="RCMV01001028">
    <property type="protein sequence ID" value="KAG3210888.1"/>
    <property type="molecule type" value="Genomic_DNA"/>
</dbReference>
<sequence length="35" mass="4021">MRKDTYTSEDDSERVAQVLRDFSEGLGNAVNVFRD</sequence>
<dbReference type="AlphaFoldDB" id="A0A8T1F224"/>
<dbReference type="Proteomes" id="UP000697107">
    <property type="component" value="Unassembled WGS sequence"/>
</dbReference>
<evidence type="ECO:0000313" key="1">
    <source>
        <dbReference type="EMBL" id="KAG2849523.1"/>
    </source>
</evidence>
<dbReference type="Proteomes" id="UP000735874">
    <property type="component" value="Unassembled WGS sequence"/>
</dbReference>
<name>A0A8T1F224_9STRA</name>
<evidence type="ECO:0000313" key="5">
    <source>
        <dbReference type="EMBL" id="KAG3210888.1"/>
    </source>
</evidence>
<dbReference type="Proteomes" id="UP000760860">
    <property type="component" value="Unassembled WGS sequence"/>
</dbReference>
<organism evidence="4 6">
    <name type="scientific">Phytophthora cactorum</name>
    <dbReference type="NCBI Taxonomy" id="29920"/>
    <lineage>
        <taxon>Eukaryota</taxon>
        <taxon>Sar</taxon>
        <taxon>Stramenopiles</taxon>
        <taxon>Oomycota</taxon>
        <taxon>Peronosporomycetes</taxon>
        <taxon>Peronosporales</taxon>
        <taxon>Peronosporaceae</taxon>
        <taxon>Phytophthora</taxon>
    </lineage>
</organism>
<dbReference type="EMBL" id="RCMI01000757">
    <property type="protein sequence ID" value="KAG2898645.1"/>
    <property type="molecule type" value="Genomic_DNA"/>
</dbReference>